<keyword evidence="1" id="KW-0472">Membrane</keyword>
<organism evidence="2 3">
    <name type="scientific">Polysphondylium violaceum</name>
    <dbReference type="NCBI Taxonomy" id="133409"/>
    <lineage>
        <taxon>Eukaryota</taxon>
        <taxon>Amoebozoa</taxon>
        <taxon>Evosea</taxon>
        <taxon>Eumycetozoa</taxon>
        <taxon>Dictyostelia</taxon>
        <taxon>Dictyosteliales</taxon>
        <taxon>Dictyosteliaceae</taxon>
        <taxon>Polysphondylium</taxon>
    </lineage>
</organism>
<keyword evidence="1" id="KW-1133">Transmembrane helix</keyword>
<evidence type="ECO:0000313" key="3">
    <source>
        <dbReference type="Proteomes" id="UP000695562"/>
    </source>
</evidence>
<dbReference type="Proteomes" id="UP000695562">
    <property type="component" value="Unassembled WGS sequence"/>
</dbReference>
<dbReference type="EMBL" id="AJWJ01000064">
    <property type="protein sequence ID" value="KAF2076350.1"/>
    <property type="molecule type" value="Genomic_DNA"/>
</dbReference>
<dbReference type="AlphaFoldDB" id="A0A8J4V0W3"/>
<sequence length="433" mass="48001">MTSSPLRFNHIDDLPHIFGALTIVGEAQIEKEKYILRHKAEGLSASVGTEPKTTNVSPNKPPQLYTNKEVKAAYQNNNWAKIKEIEDKAQKGLQPVMENIKNLGERAWAKVKSSKGDEFYMSWTQDALIWSFTESMVAATEAAKAENPNTAFQSTIQVGQYVKGVSILGVHSYNLDTPHILGYSVAAYLVARVLSSTIADGLGFLVVNFAIRLTQVAVELGLESFSFVVSPGLLASLASTLVFVIVFITVMYIFNWLNRLFTLKVQVFNWDKDNDWKLFKHSKDNAVNPGRANDFGALDYTIDKMGTSNSTILPPDFNPITTLDSICYYGVLIYQNEQTFMEGCDIAIQTICGNNPTEGFTIGVSVPWGSSNKIAIQNASLDPGYFLKHAHWTSEPKTLSIDYHGKTITTTIDYLVSAPDDLYNVNVHIGKNE</sequence>
<feature type="transmembrane region" description="Helical" evidence="1">
    <location>
        <begin position="231"/>
        <end position="254"/>
    </location>
</feature>
<evidence type="ECO:0000256" key="1">
    <source>
        <dbReference type="SAM" id="Phobius"/>
    </source>
</evidence>
<reference evidence="2" key="1">
    <citation type="submission" date="2020-01" db="EMBL/GenBank/DDBJ databases">
        <title>Development of genomics and gene disruption for Polysphondylium violaceum indicates a role for the polyketide synthase stlB in stalk morphogenesis.</title>
        <authorList>
            <person name="Narita B."/>
            <person name="Kawabe Y."/>
            <person name="Kin K."/>
            <person name="Saito T."/>
            <person name="Gibbs R."/>
            <person name="Kuspa A."/>
            <person name="Muzny D."/>
            <person name="Queller D."/>
            <person name="Richards S."/>
            <person name="Strassman J."/>
            <person name="Sucgang R."/>
            <person name="Worley K."/>
            <person name="Schaap P."/>
        </authorList>
    </citation>
    <scope>NUCLEOTIDE SEQUENCE</scope>
    <source>
        <strain evidence="2">QSvi11</strain>
    </source>
</reference>
<dbReference type="OrthoDB" id="1062969at2759"/>
<proteinExistence type="predicted"/>
<name>A0A8J4V0W3_9MYCE</name>
<keyword evidence="1" id="KW-0812">Transmembrane</keyword>
<accession>A0A8J4V0W3</accession>
<protein>
    <submittedName>
        <fullName evidence="2">Uncharacterized protein</fullName>
    </submittedName>
</protein>
<comment type="caution">
    <text evidence="2">The sequence shown here is derived from an EMBL/GenBank/DDBJ whole genome shotgun (WGS) entry which is preliminary data.</text>
</comment>
<keyword evidence="3" id="KW-1185">Reference proteome</keyword>
<gene>
    <name evidence="2" type="ORF">CYY_002356</name>
</gene>
<evidence type="ECO:0000313" key="2">
    <source>
        <dbReference type="EMBL" id="KAF2076350.1"/>
    </source>
</evidence>